<dbReference type="CDD" id="cd00093">
    <property type="entry name" value="HTH_XRE"/>
    <property type="match status" value="1"/>
</dbReference>
<gene>
    <name evidence="2" type="ORF">E4U03_00530</name>
</gene>
<sequence length="132" mass="13843">MTNALITSRHVLAREIKSALARAEMPQSKLADALSISSGSLSDKMKGRVAFSFDDLLTIAGTLGLSLDELLGEALTNQRVPSPSYFEDEKGKKKVAPIGFIPNGTTYQMVANAEPVLAGVGPAGLEPATKGL</sequence>
<dbReference type="Pfam" id="PF13443">
    <property type="entry name" value="HTH_26"/>
    <property type="match status" value="1"/>
</dbReference>
<dbReference type="OrthoDB" id="4880423at2"/>
<dbReference type="RefSeq" id="WP_135011064.1">
    <property type="nucleotide sequence ID" value="NZ_JADGLK010000001.1"/>
</dbReference>
<dbReference type="InterPro" id="IPR001387">
    <property type="entry name" value="Cro/C1-type_HTH"/>
</dbReference>
<dbReference type="Gene3D" id="1.10.260.40">
    <property type="entry name" value="lambda repressor-like DNA-binding domains"/>
    <property type="match status" value="1"/>
</dbReference>
<dbReference type="EMBL" id="SPQC01000001">
    <property type="protein sequence ID" value="TFU24446.1"/>
    <property type="molecule type" value="Genomic_DNA"/>
</dbReference>
<dbReference type="GO" id="GO:0003677">
    <property type="term" value="F:DNA binding"/>
    <property type="evidence" value="ECO:0007669"/>
    <property type="project" value="InterPro"/>
</dbReference>
<accession>A0A4Y9F8Q8</accession>
<evidence type="ECO:0000313" key="2">
    <source>
        <dbReference type="EMBL" id="TFU24446.1"/>
    </source>
</evidence>
<feature type="domain" description="HTH cro/C1-type" evidence="1">
    <location>
        <begin position="16"/>
        <end position="70"/>
    </location>
</feature>
<evidence type="ECO:0000313" key="3">
    <source>
        <dbReference type="Proteomes" id="UP000297951"/>
    </source>
</evidence>
<comment type="caution">
    <text evidence="2">The sequence shown here is derived from an EMBL/GenBank/DDBJ whole genome shotgun (WGS) entry which is preliminary data.</text>
</comment>
<dbReference type="PROSITE" id="PS50943">
    <property type="entry name" value="HTH_CROC1"/>
    <property type="match status" value="1"/>
</dbReference>
<dbReference type="InterPro" id="IPR010982">
    <property type="entry name" value="Lambda_DNA-bd_dom_sf"/>
</dbReference>
<evidence type="ECO:0000259" key="1">
    <source>
        <dbReference type="PROSITE" id="PS50943"/>
    </source>
</evidence>
<dbReference type="AlphaFoldDB" id="A0A4Y9F8Q8"/>
<reference evidence="2 3" key="1">
    <citation type="submission" date="2019-03" db="EMBL/GenBank/DDBJ databases">
        <title>Diversity of the mouse oral microbiome.</title>
        <authorList>
            <person name="Joseph S."/>
            <person name="Aduse-Opoku J."/>
            <person name="Curtis M."/>
            <person name="Wade W."/>
            <person name="Hashim A."/>
        </authorList>
    </citation>
    <scope>NUCLEOTIDE SEQUENCE [LARGE SCALE GENOMIC DNA]</scope>
    <source>
        <strain evidence="3">irhom_31</strain>
    </source>
</reference>
<protein>
    <submittedName>
        <fullName evidence="2">XRE family transcriptional regulator</fullName>
    </submittedName>
</protein>
<dbReference type="SMART" id="SM00530">
    <property type="entry name" value="HTH_XRE"/>
    <property type="match status" value="1"/>
</dbReference>
<dbReference type="Proteomes" id="UP000297951">
    <property type="component" value="Unassembled WGS sequence"/>
</dbReference>
<dbReference type="SUPFAM" id="SSF47413">
    <property type="entry name" value="lambda repressor-like DNA-binding domains"/>
    <property type="match status" value="1"/>
</dbReference>
<name>A0A4Y9F8Q8_9MICC</name>
<proteinExistence type="predicted"/>
<organism evidence="2 3">
    <name type="scientific">Rothia nasimurium</name>
    <dbReference type="NCBI Taxonomy" id="85336"/>
    <lineage>
        <taxon>Bacteria</taxon>
        <taxon>Bacillati</taxon>
        <taxon>Actinomycetota</taxon>
        <taxon>Actinomycetes</taxon>
        <taxon>Micrococcales</taxon>
        <taxon>Micrococcaceae</taxon>
        <taxon>Rothia</taxon>
    </lineage>
</organism>